<dbReference type="GO" id="GO:0008296">
    <property type="term" value="F:3'-5'-DNA exonuclease activity"/>
    <property type="evidence" value="ECO:0007669"/>
    <property type="project" value="TreeGrafter"/>
</dbReference>
<dbReference type="PANTHER" id="PTHR10060">
    <property type="entry name" value="TATD FAMILY DEOXYRIBONUCLEASE"/>
    <property type="match status" value="1"/>
</dbReference>
<dbReference type="GO" id="GO:0046872">
    <property type="term" value="F:metal ion binding"/>
    <property type="evidence" value="ECO:0007669"/>
    <property type="project" value="UniProtKB-KW"/>
</dbReference>
<proteinExistence type="inferred from homology"/>
<keyword evidence="2" id="KW-0540">Nuclease</keyword>
<gene>
    <name evidence="8" type="ORF">Zmor_012175</name>
</gene>
<dbReference type="Gene3D" id="3.20.20.140">
    <property type="entry name" value="Metal-dependent hydrolases"/>
    <property type="match status" value="1"/>
</dbReference>
<accession>A0AA38HKA1</accession>
<evidence type="ECO:0000256" key="1">
    <source>
        <dbReference type="ARBA" id="ARBA00009275"/>
    </source>
</evidence>
<name>A0AA38HKA1_9CUCU</name>
<evidence type="ECO:0000256" key="4">
    <source>
        <dbReference type="ARBA" id="ARBA00022801"/>
    </source>
</evidence>
<evidence type="ECO:0000256" key="7">
    <source>
        <dbReference type="PIRSR" id="PIRSR005902-1"/>
    </source>
</evidence>
<dbReference type="GO" id="GO:0005829">
    <property type="term" value="C:cytosol"/>
    <property type="evidence" value="ECO:0007669"/>
    <property type="project" value="TreeGrafter"/>
</dbReference>
<dbReference type="Proteomes" id="UP001168821">
    <property type="component" value="Unassembled WGS sequence"/>
</dbReference>
<feature type="binding site" evidence="7">
    <location>
        <position position="256"/>
    </location>
    <ligand>
        <name>a divalent metal cation</name>
        <dbReference type="ChEBI" id="CHEBI:60240"/>
        <label>1</label>
    </ligand>
</feature>
<dbReference type="Pfam" id="PF01026">
    <property type="entry name" value="TatD_DNase"/>
    <property type="match status" value="1"/>
</dbReference>
<comment type="function">
    <text evidence="6">Deoxyribonuclease which catalyzes (in vitro) the decatenation of kinetoplast DNA, which are circular DNA catenated to each other, producing linear DNA molecules. Plays an important role in chromosomal segregation and cell cycle progression during eye development probably via its DNA decatenation activity.</text>
</comment>
<keyword evidence="3 7" id="KW-0479">Metal-binding</keyword>
<evidence type="ECO:0000313" key="8">
    <source>
        <dbReference type="EMBL" id="KAJ3634510.1"/>
    </source>
</evidence>
<dbReference type="PANTHER" id="PTHR10060:SF15">
    <property type="entry name" value="DEOXYRIBONUCLEASE TATDN1"/>
    <property type="match status" value="1"/>
</dbReference>
<dbReference type="CDD" id="cd01310">
    <property type="entry name" value="TatD_DNAse"/>
    <property type="match status" value="1"/>
</dbReference>
<feature type="binding site" evidence="7">
    <location>
        <position position="190"/>
    </location>
    <ligand>
        <name>a divalent metal cation</name>
        <dbReference type="ChEBI" id="CHEBI:60240"/>
        <label>2</label>
    </ligand>
</feature>
<organism evidence="8 9">
    <name type="scientific">Zophobas morio</name>
    <dbReference type="NCBI Taxonomy" id="2755281"/>
    <lineage>
        <taxon>Eukaryota</taxon>
        <taxon>Metazoa</taxon>
        <taxon>Ecdysozoa</taxon>
        <taxon>Arthropoda</taxon>
        <taxon>Hexapoda</taxon>
        <taxon>Insecta</taxon>
        <taxon>Pterygota</taxon>
        <taxon>Neoptera</taxon>
        <taxon>Endopterygota</taxon>
        <taxon>Coleoptera</taxon>
        <taxon>Polyphaga</taxon>
        <taxon>Cucujiformia</taxon>
        <taxon>Tenebrionidae</taxon>
        <taxon>Zophobas</taxon>
    </lineage>
</organism>
<dbReference type="EMBL" id="JALNTZ010000381">
    <property type="protein sequence ID" value="KAJ3634510.1"/>
    <property type="molecule type" value="Genomic_DNA"/>
</dbReference>
<evidence type="ECO:0000256" key="2">
    <source>
        <dbReference type="ARBA" id="ARBA00022722"/>
    </source>
</evidence>
<feature type="binding site" evidence="7">
    <location>
        <position position="165"/>
    </location>
    <ligand>
        <name>a divalent metal cation</name>
        <dbReference type="ChEBI" id="CHEBI:60240"/>
        <label>2</label>
    </ligand>
</feature>
<dbReference type="PIRSF" id="PIRSF005902">
    <property type="entry name" value="DNase_TatD"/>
    <property type="match status" value="1"/>
</dbReference>
<keyword evidence="4" id="KW-0378">Hydrolase</keyword>
<comment type="similarity">
    <text evidence="1">Belongs to the metallo-dependent hydrolases superfamily. TatD-type hydrolase family.</text>
</comment>
<evidence type="ECO:0000313" key="9">
    <source>
        <dbReference type="Proteomes" id="UP001168821"/>
    </source>
</evidence>
<dbReference type="SUPFAM" id="SSF51556">
    <property type="entry name" value="Metallo-dependent hydrolases"/>
    <property type="match status" value="1"/>
</dbReference>
<dbReference type="InterPro" id="IPR001130">
    <property type="entry name" value="TatD-like"/>
</dbReference>
<dbReference type="InterPro" id="IPR050891">
    <property type="entry name" value="TatD-type_Hydrolase"/>
</dbReference>
<sequence>MQTVRLLRWHATDEAKHIGANLTDAMFKGIYHGKTCHPGDLSSVLKRSFNSGLEKLIITGGDLKESEKALSLCYLDERLYCTVGCHPTRCLEFETFPSSHSSESYYHNLLALAKLGIQQGKVVACGECGLDYSDRLRFCPKQVQMKYFEKQVELAGELSLPLFLHCRNSFNDFFEILNRNRDLIIGGVVHSFDGSLEEALRFVESGFFIGINGCSLKTVANLEVARAIPAEHLLLETGSSVYYGCWYSYYLPMLKDSPWCEIRPSHSSYALVKTRTSNTEKRDKRRWSEDCQVKSRNEPCNIVQVLEVIADLKNVDPVELSETIYENTETLFFRKKKQ</sequence>
<protein>
    <recommendedName>
        <fullName evidence="5">Deoxyribonuclease TATDN1</fullName>
    </recommendedName>
</protein>
<reference evidence="8" key="1">
    <citation type="journal article" date="2023" name="G3 (Bethesda)">
        <title>Whole genome assemblies of Zophobas morio and Tenebrio molitor.</title>
        <authorList>
            <person name="Kaur S."/>
            <person name="Stinson S.A."/>
            <person name="diCenzo G.C."/>
        </authorList>
    </citation>
    <scope>NUCLEOTIDE SEQUENCE</scope>
    <source>
        <strain evidence="8">QUZm001</strain>
    </source>
</reference>
<keyword evidence="9" id="KW-1185">Reference proteome</keyword>
<feature type="binding site" evidence="7">
    <location>
        <position position="127"/>
    </location>
    <ligand>
        <name>a divalent metal cation</name>
        <dbReference type="ChEBI" id="CHEBI:60240"/>
        <label>1</label>
    </ligand>
</feature>
<comment type="caution">
    <text evidence="8">The sequence shown here is derived from an EMBL/GenBank/DDBJ whole genome shotgun (WGS) entry which is preliminary data.</text>
</comment>
<evidence type="ECO:0000256" key="3">
    <source>
        <dbReference type="ARBA" id="ARBA00022723"/>
    </source>
</evidence>
<evidence type="ECO:0000256" key="5">
    <source>
        <dbReference type="ARBA" id="ARBA00039767"/>
    </source>
</evidence>
<evidence type="ECO:0000256" key="6">
    <source>
        <dbReference type="ARBA" id="ARBA00045223"/>
    </source>
</evidence>
<dbReference type="InterPro" id="IPR032466">
    <property type="entry name" value="Metal_Hydrolase"/>
</dbReference>
<dbReference type="AlphaFoldDB" id="A0AA38HKA1"/>